<dbReference type="InterPro" id="IPR000297">
    <property type="entry name" value="PPIase_PpiC"/>
</dbReference>
<dbReference type="PROSITE" id="PS50198">
    <property type="entry name" value="PPIC_PPIASE_2"/>
    <property type="match status" value="2"/>
</dbReference>
<dbReference type="InterPro" id="IPR027304">
    <property type="entry name" value="Trigger_fact/SurA_dom_sf"/>
</dbReference>
<evidence type="ECO:0000256" key="2">
    <source>
        <dbReference type="ARBA" id="ARBA00022737"/>
    </source>
</evidence>
<dbReference type="GO" id="GO:0042277">
    <property type="term" value="F:peptide binding"/>
    <property type="evidence" value="ECO:0007669"/>
    <property type="project" value="InterPro"/>
</dbReference>
<evidence type="ECO:0000313" key="9">
    <source>
        <dbReference type="EMBL" id="QCI17548.1"/>
    </source>
</evidence>
<comment type="domain">
    <text evidence="7">The PPIase activity resides only in the second parvulin domain. The N-terminal region and the C-terminal tail are necessary and sufficient for the chaperone activity of SurA. The PPIase activity is dispensable for SurA to function as a chaperone. The N-terminal region and the C-terminal tail are also required for porin recognition.</text>
</comment>
<dbReference type="Pfam" id="PF09312">
    <property type="entry name" value="SurA_N"/>
    <property type="match status" value="1"/>
</dbReference>
<name>A0A4D6XRT2_9GAMM</name>
<comment type="function">
    <text evidence="7">Chaperone involved in the correct folding and assembly of outer membrane proteins. Recognizes specific patterns of aromatic residues and the orientation of their side chains, which are found more frequently in integral outer membrane proteins. May act in both early periplasmic and late outer membrane-associated steps of protein maturation.</text>
</comment>
<organism evidence="9 10">
    <name type="scientific">Buchnera aphidicola</name>
    <name type="common">Acyrthosiphon lactucae</name>
    <dbReference type="NCBI Taxonomy" id="1241832"/>
    <lineage>
        <taxon>Bacteria</taxon>
        <taxon>Pseudomonadati</taxon>
        <taxon>Pseudomonadota</taxon>
        <taxon>Gammaproteobacteria</taxon>
        <taxon>Enterobacterales</taxon>
        <taxon>Erwiniaceae</taxon>
        <taxon>Buchnera</taxon>
    </lineage>
</organism>
<dbReference type="InterPro" id="IPR023034">
    <property type="entry name" value="PPIase_SurA"/>
</dbReference>
<dbReference type="Pfam" id="PF00639">
    <property type="entry name" value="Rotamase"/>
    <property type="match status" value="1"/>
</dbReference>
<dbReference type="Gene3D" id="3.10.50.40">
    <property type="match status" value="2"/>
</dbReference>
<reference evidence="9 10" key="1">
    <citation type="submission" date="2018-12" db="EMBL/GenBank/DDBJ databases">
        <authorList>
            <person name="Chong R.A."/>
        </authorList>
    </citation>
    <scope>NUCLEOTIDE SEQUENCE [LARGE SCALE GENOMIC DNA]</scope>
    <source>
        <strain evidence="9 10">Ala</strain>
    </source>
</reference>
<evidence type="ECO:0000256" key="7">
    <source>
        <dbReference type="HAMAP-Rule" id="MF_01183"/>
    </source>
</evidence>
<dbReference type="Proteomes" id="UP000298660">
    <property type="component" value="Chromosome"/>
</dbReference>
<keyword evidence="2 7" id="KW-0677">Repeat</keyword>
<comment type="catalytic activity">
    <reaction evidence="7">
        <text>[protein]-peptidylproline (omega=180) = [protein]-peptidylproline (omega=0)</text>
        <dbReference type="Rhea" id="RHEA:16237"/>
        <dbReference type="Rhea" id="RHEA-COMP:10747"/>
        <dbReference type="Rhea" id="RHEA-COMP:10748"/>
        <dbReference type="ChEBI" id="CHEBI:83833"/>
        <dbReference type="ChEBI" id="CHEBI:83834"/>
        <dbReference type="EC" id="5.2.1.8"/>
    </reaction>
</comment>
<dbReference type="SUPFAM" id="SSF109998">
    <property type="entry name" value="Triger factor/SurA peptide-binding domain-like"/>
    <property type="match status" value="1"/>
</dbReference>
<dbReference type="RefSeq" id="WP_158339337.1">
    <property type="nucleotide sequence ID" value="NZ_CP034891.1"/>
</dbReference>
<dbReference type="AlphaFoldDB" id="A0A4D6XRT2"/>
<dbReference type="Pfam" id="PF13616">
    <property type="entry name" value="Rotamase_3"/>
    <property type="match status" value="1"/>
</dbReference>
<dbReference type="OrthoDB" id="14196at2"/>
<dbReference type="EMBL" id="CP034891">
    <property type="protein sequence ID" value="QCI17548.1"/>
    <property type="molecule type" value="Genomic_DNA"/>
</dbReference>
<dbReference type="InterPro" id="IPR015391">
    <property type="entry name" value="SurA_N"/>
</dbReference>
<dbReference type="Gene3D" id="1.10.4030.10">
    <property type="entry name" value="Porin chaperone SurA, peptide-binding domain"/>
    <property type="match status" value="1"/>
</dbReference>
<feature type="domain" description="PpiC" evidence="8">
    <location>
        <begin position="279"/>
        <end position="379"/>
    </location>
</feature>
<dbReference type="GO" id="GO:0003755">
    <property type="term" value="F:peptidyl-prolyl cis-trans isomerase activity"/>
    <property type="evidence" value="ECO:0007669"/>
    <property type="project" value="UniProtKB-UniRule"/>
</dbReference>
<reference evidence="9 10" key="2">
    <citation type="submission" date="2019-05" db="EMBL/GenBank/DDBJ databases">
        <title>Genome evolution of the obligate endosymbiont Buchnera aphidicola.</title>
        <authorList>
            <person name="Moran N.A."/>
        </authorList>
    </citation>
    <scope>NUCLEOTIDE SEQUENCE [LARGE SCALE GENOMIC DNA]</scope>
    <source>
        <strain evidence="9 10">Ala</strain>
    </source>
</reference>
<keyword evidence="6 7" id="KW-0413">Isomerase</keyword>
<dbReference type="GO" id="GO:0050821">
    <property type="term" value="P:protein stabilization"/>
    <property type="evidence" value="ECO:0007669"/>
    <property type="project" value="InterPro"/>
</dbReference>
<feature type="domain" description="PpiC" evidence="8">
    <location>
        <begin position="169"/>
        <end position="270"/>
    </location>
</feature>
<evidence type="ECO:0000256" key="4">
    <source>
        <dbReference type="ARBA" id="ARBA00023110"/>
    </source>
</evidence>
<dbReference type="InterPro" id="IPR046357">
    <property type="entry name" value="PPIase_dom_sf"/>
</dbReference>
<dbReference type="GO" id="GO:0030288">
    <property type="term" value="C:outer membrane-bounded periplasmic space"/>
    <property type="evidence" value="ECO:0007669"/>
    <property type="project" value="InterPro"/>
</dbReference>
<dbReference type="GO" id="GO:0006457">
    <property type="term" value="P:protein folding"/>
    <property type="evidence" value="ECO:0007669"/>
    <property type="project" value="UniProtKB-UniRule"/>
</dbReference>
<dbReference type="InterPro" id="IPR050280">
    <property type="entry name" value="OMP_Chaperone_SurA"/>
</dbReference>
<keyword evidence="1 7" id="KW-0732">Signal</keyword>
<evidence type="ECO:0000256" key="3">
    <source>
        <dbReference type="ARBA" id="ARBA00022764"/>
    </source>
</evidence>
<evidence type="ECO:0000313" key="10">
    <source>
        <dbReference type="Proteomes" id="UP000298660"/>
    </source>
</evidence>
<sequence length="425" mass="50738">MKVCILVIFYIFTGIFYVFAKDINVDNITAIVNDQIILSSDVNNLLFFLKKEGKNFRTPLRSNFLKEKAIQKLIVDSLILQEANRMNIRVTPEQIDVVIKNIARKKNISFDKLKNYILLHNLNNNYIKNIEKLLKIKIMQDYELHKRIHVPEQEVNFIFNKLVKNKKKFQKINLSYILLPSLKKDSNDTMRNRKKIAEDIVNKLEKGYDFEKLLIDCKKDKSIFLIKKMFWMHYSDIKKNFSETLNIFKKGQILGPLLGDKGFYILRVNDIYNNKENIKTEFYMQHCLIKPTIILTDQESKKNIFKIYKNIKKGIYSFDDAVKNLSHDSYSSNKKGNLGWISKELFNFNFDKNFFYLKNNQISKPIKSNFGWHIFKVLDKRQVDYFYNLKKKQAYNILFNKRIMLEKNNWIEELKNTAYIKIIRS</sequence>
<protein>
    <recommendedName>
        <fullName evidence="7">Chaperone SurA</fullName>
    </recommendedName>
    <alternativeName>
        <fullName evidence="7">Peptidyl-prolyl cis-trans isomerase SurA</fullName>
        <shortName evidence="7">PPIase SurA</shortName>
        <ecNumber evidence="7">5.2.1.8</ecNumber>
    </alternativeName>
    <alternativeName>
        <fullName evidence="7">Rotamase SurA</fullName>
    </alternativeName>
</protein>
<evidence type="ECO:0000256" key="1">
    <source>
        <dbReference type="ARBA" id="ARBA00022729"/>
    </source>
</evidence>
<keyword evidence="5 7" id="KW-0143">Chaperone</keyword>
<gene>
    <name evidence="7" type="primary">surA</name>
    <name evidence="9" type="ORF">D9V61_00700</name>
</gene>
<dbReference type="SUPFAM" id="SSF54534">
    <property type="entry name" value="FKBP-like"/>
    <property type="match status" value="2"/>
</dbReference>
<keyword evidence="4 7" id="KW-0697">Rotamase</keyword>
<dbReference type="GO" id="GO:0051082">
    <property type="term" value="F:unfolded protein binding"/>
    <property type="evidence" value="ECO:0007669"/>
    <property type="project" value="UniProtKB-UniRule"/>
</dbReference>
<proteinExistence type="inferred from homology"/>
<dbReference type="GO" id="GO:0043165">
    <property type="term" value="P:Gram-negative-bacterium-type cell outer membrane assembly"/>
    <property type="evidence" value="ECO:0007669"/>
    <property type="project" value="InterPro"/>
</dbReference>
<comment type="subcellular location">
    <subcellularLocation>
        <location evidence="7">Periplasm</location>
    </subcellularLocation>
    <text evidence="7">Is capable of associating with the outer membrane.</text>
</comment>
<dbReference type="HAMAP" id="MF_01183">
    <property type="entry name" value="Chaperone_SurA"/>
    <property type="match status" value="1"/>
</dbReference>
<dbReference type="PANTHER" id="PTHR47637">
    <property type="entry name" value="CHAPERONE SURA"/>
    <property type="match status" value="1"/>
</dbReference>
<evidence type="ECO:0000256" key="6">
    <source>
        <dbReference type="ARBA" id="ARBA00023235"/>
    </source>
</evidence>
<dbReference type="PANTHER" id="PTHR47637:SF1">
    <property type="entry name" value="CHAPERONE SURA"/>
    <property type="match status" value="1"/>
</dbReference>
<evidence type="ECO:0000256" key="5">
    <source>
        <dbReference type="ARBA" id="ARBA00023186"/>
    </source>
</evidence>
<keyword evidence="3 7" id="KW-0574">Periplasm</keyword>
<dbReference type="EC" id="5.2.1.8" evidence="7"/>
<evidence type="ECO:0000259" key="8">
    <source>
        <dbReference type="PROSITE" id="PS50198"/>
    </source>
</evidence>
<accession>A0A4D6XRT2</accession>